<dbReference type="EnsemblMetazoa" id="Aqu2.1.41021_001">
    <property type="protein sequence ID" value="Aqu2.1.41021_001"/>
    <property type="gene ID" value="Aqu2.1.41021"/>
</dbReference>
<protein>
    <submittedName>
        <fullName evidence="1">Uncharacterized protein</fullName>
    </submittedName>
</protein>
<dbReference type="AlphaFoldDB" id="A0A1X7VKW5"/>
<evidence type="ECO:0000313" key="1">
    <source>
        <dbReference type="EnsemblMetazoa" id="Aqu2.1.41021_001"/>
    </source>
</evidence>
<reference evidence="1" key="1">
    <citation type="submission" date="2017-05" db="UniProtKB">
        <authorList>
            <consortium name="EnsemblMetazoa"/>
        </authorList>
    </citation>
    <scope>IDENTIFICATION</scope>
</reference>
<accession>A0A1X7VKW5</accession>
<name>A0A1X7VKW5_AMPQE</name>
<dbReference type="InParanoid" id="A0A1X7VKW5"/>
<sequence length="33" mass="3751">MSMSISCMYFKKQISISIAQLADLLMAKTCKHK</sequence>
<organism evidence="1">
    <name type="scientific">Amphimedon queenslandica</name>
    <name type="common">Sponge</name>
    <dbReference type="NCBI Taxonomy" id="400682"/>
    <lineage>
        <taxon>Eukaryota</taxon>
        <taxon>Metazoa</taxon>
        <taxon>Porifera</taxon>
        <taxon>Demospongiae</taxon>
        <taxon>Heteroscleromorpha</taxon>
        <taxon>Haplosclerida</taxon>
        <taxon>Niphatidae</taxon>
        <taxon>Amphimedon</taxon>
    </lineage>
</organism>
<proteinExistence type="predicted"/>